<reference evidence="3 4" key="1">
    <citation type="submission" date="2014-01" db="EMBL/GenBank/DDBJ databases">
        <title>Actinotalea ferrariae CF5-4.</title>
        <authorList>
            <person name="Chen F."/>
            <person name="Li Y."/>
            <person name="Wang G."/>
        </authorList>
    </citation>
    <scope>NUCLEOTIDE SEQUENCE [LARGE SCALE GENOMIC DNA]</scope>
    <source>
        <strain evidence="3 4">CF5-4</strain>
    </source>
</reference>
<feature type="region of interest" description="Disordered" evidence="1">
    <location>
        <begin position="1"/>
        <end position="29"/>
    </location>
</feature>
<dbReference type="RefSeq" id="WP_081802538.1">
    <property type="nucleotide sequence ID" value="NZ_AXCW01000095.1"/>
</dbReference>
<evidence type="ECO:0000313" key="3">
    <source>
        <dbReference type="EMBL" id="EYR63420.1"/>
    </source>
</evidence>
<dbReference type="Proteomes" id="UP000019753">
    <property type="component" value="Unassembled WGS sequence"/>
</dbReference>
<dbReference type="OrthoDB" id="9811177at2"/>
<dbReference type="InterPro" id="IPR002725">
    <property type="entry name" value="YgjP-like_metallopeptidase"/>
</dbReference>
<evidence type="ECO:0000313" key="4">
    <source>
        <dbReference type="Proteomes" id="UP000019753"/>
    </source>
</evidence>
<feature type="compositionally biased region" description="Acidic residues" evidence="1">
    <location>
        <begin position="189"/>
        <end position="211"/>
    </location>
</feature>
<feature type="domain" description="YgjP-like metallopeptidase" evidence="2">
    <location>
        <begin position="111"/>
        <end position="174"/>
    </location>
</feature>
<dbReference type="Pfam" id="PF01863">
    <property type="entry name" value="YgjP-like"/>
    <property type="match status" value="1"/>
</dbReference>
<organism evidence="3 4">
    <name type="scientific">Actinotalea ferrariae CF5-4</name>
    <dbReference type="NCBI Taxonomy" id="948458"/>
    <lineage>
        <taxon>Bacteria</taxon>
        <taxon>Bacillati</taxon>
        <taxon>Actinomycetota</taxon>
        <taxon>Actinomycetes</taxon>
        <taxon>Micrococcales</taxon>
        <taxon>Cellulomonadaceae</taxon>
        <taxon>Actinotalea</taxon>
    </lineage>
</organism>
<dbReference type="PANTHER" id="PTHR30399:SF1">
    <property type="entry name" value="UTP PYROPHOSPHATASE"/>
    <property type="match status" value="1"/>
</dbReference>
<dbReference type="InterPro" id="IPR053136">
    <property type="entry name" value="UTP_pyrophosphatase-like"/>
</dbReference>
<feature type="compositionally biased region" description="Basic and acidic residues" evidence="1">
    <location>
        <begin position="212"/>
        <end position="224"/>
    </location>
</feature>
<gene>
    <name evidence="3" type="ORF">N866_00880</name>
</gene>
<dbReference type="Gene3D" id="3.30.2010.10">
    <property type="entry name" value="Metalloproteases ('zincins'), catalytic domain"/>
    <property type="match status" value="1"/>
</dbReference>
<evidence type="ECO:0000259" key="2">
    <source>
        <dbReference type="Pfam" id="PF01863"/>
    </source>
</evidence>
<evidence type="ECO:0000256" key="1">
    <source>
        <dbReference type="SAM" id="MobiDB-lite"/>
    </source>
</evidence>
<dbReference type="GO" id="GO:0016787">
    <property type="term" value="F:hydrolase activity"/>
    <property type="evidence" value="ECO:0007669"/>
    <property type="project" value="UniProtKB-KW"/>
</dbReference>
<dbReference type="EMBL" id="AXCW01000095">
    <property type="protein sequence ID" value="EYR63420.1"/>
    <property type="molecule type" value="Genomic_DNA"/>
</dbReference>
<dbReference type="AlphaFoldDB" id="A0A021VTR0"/>
<proteinExistence type="predicted"/>
<comment type="caution">
    <text evidence="3">The sequence shown here is derived from an EMBL/GenBank/DDBJ whole genome shotgun (WGS) entry which is preliminary data.</text>
</comment>
<keyword evidence="4" id="KW-1185">Reference proteome</keyword>
<accession>A0A021VTR0</accession>
<dbReference type="PANTHER" id="PTHR30399">
    <property type="entry name" value="UNCHARACTERIZED PROTEIN YGJP"/>
    <property type="match status" value="1"/>
</dbReference>
<protein>
    <submittedName>
        <fullName evidence="3">Metal-dependent hydrolase</fullName>
    </submittedName>
</protein>
<sequence length="239" mass="25958">MGRRQAASPDAEPGDAPAGREGAEAPVEVRRSARRVRTVTAFRENGRTVVAIPARFTVAQEREWVRRMVSKLEAQDRRRRPSDDRLATRAAELSRRYLGGQARPTSVAWSTNQGRRWGSCTPSDGTIRISDRVRGMPGWVLDYVLVHELAHLIHHGHGQDFWAAVAAYPRTERARGFLEGYAYAADLPQGEDDLDDDGAPDDLDDDGLPDDALEHDGASDDARDGPGVPGPASGTGAAG</sequence>
<dbReference type="CDD" id="cd07344">
    <property type="entry name" value="M48_yhfN_like"/>
    <property type="match status" value="1"/>
</dbReference>
<keyword evidence="3" id="KW-0378">Hydrolase</keyword>
<feature type="region of interest" description="Disordered" evidence="1">
    <location>
        <begin position="188"/>
        <end position="239"/>
    </location>
</feature>
<name>A0A021VTR0_9CELL</name>